<proteinExistence type="predicted"/>
<comment type="caution">
    <text evidence="3">The sequence shown here is derived from an EMBL/GenBank/DDBJ whole genome shotgun (WGS) entry which is preliminary data.</text>
</comment>
<keyword evidence="1" id="KW-0812">Transmembrane</keyword>
<evidence type="ECO:0000259" key="2">
    <source>
        <dbReference type="Pfam" id="PF03703"/>
    </source>
</evidence>
<feature type="transmembrane region" description="Helical" evidence="1">
    <location>
        <begin position="39"/>
        <end position="57"/>
    </location>
</feature>
<feature type="domain" description="YdbS-like PH" evidence="2">
    <location>
        <begin position="92"/>
        <end position="146"/>
    </location>
</feature>
<dbReference type="PANTHER" id="PTHR37938">
    <property type="entry name" value="BLL0215 PROTEIN"/>
    <property type="match status" value="1"/>
</dbReference>
<evidence type="ECO:0000313" key="4">
    <source>
        <dbReference type="Proteomes" id="UP001501237"/>
    </source>
</evidence>
<gene>
    <name evidence="3" type="ORF">GCM10010468_07330</name>
</gene>
<evidence type="ECO:0000256" key="1">
    <source>
        <dbReference type="SAM" id="Phobius"/>
    </source>
</evidence>
<protein>
    <recommendedName>
        <fullName evidence="2">YdbS-like PH domain-containing protein</fullName>
    </recommendedName>
</protein>
<keyword evidence="4" id="KW-1185">Reference proteome</keyword>
<name>A0ABP6Q1C2_9ACTN</name>
<dbReference type="EMBL" id="BAAAUV010000002">
    <property type="protein sequence ID" value="GAA3196623.1"/>
    <property type="molecule type" value="Genomic_DNA"/>
</dbReference>
<dbReference type="PANTHER" id="PTHR37938:SF1">
    <property type="entry name" value="BLL0215 PROTEIN"/>
    <property type="match status" value="1"/>
</dbReference>
<dbReference type="Pfam" id="PF03703">
    <property type="entry name" value="bPH_2"/>
    <property type="match status" value="1"/>
</dbReference>
<organism evidence="3 4">
    <name type="scientific">Actinocorallia longicatena</name>
    <dbReference type="NCBI Taxonomy" id="111803"/>
    <lineage>
        <taxon>Bacteria</taxon>
        <taxon>Bacillati</taxon>
        <taxon>Actinomycetota</taxon>
        <taxon>Actinomycetes</taxon>
        <taxon>Streptosporangiales</taxon>
        <taxon>Thermomonosporaceae</taxon>
        <taxon>Actinocorallia</taxon>
    </lineage>
</organism>
<keyword evidence="1" id="KW-0472">Membrane</keyword>
<keyword evidence="1" id="KW-1133">Transmembrane helix</keyword>
<feature type="transmembrane region" description="Helical" evidence="1">
    <location>
        <begin position="63"/>
        <end position="82"/>
    </location>
</feature>
<evidence type="ECO:0000313" key="3">
    <source>
        <dbReference type="EMBL" id="GAA3196623.1"/>
    </source>
</evidence>
<dbReference type="Proteomes" id="UP001501237">
    <property type="component" value="Unassembled WGS sequence"/>
</dbReference>
<dbReference type="InterPro" id="IPR005182">
    <property type="entry name" value="YdbS-like_PH"/>
</dbReference>
<dbReference type="RefSeq" id="WP_344822086.1">
    <property type="nucleotide sequence ID" value="NZ_BAAAUV010000002.1"/>
</dbReference>
<sequence length="177" mass="20464">MGFNDVMVVRDIDRAKAFKKYLMPNEQSVLAVRRHPASLLRYVLEVFGGLILAGFVSEWLGPGLGMTVVWLAWLFLLGRLLWKVVTWSIEYFIVTEHRLLYIRGLIDRRIGMIPLKKVTDINLERPLQGRLLDYGTFIMESAGQDQAFRNVTFMPYPEQLYFEVSTMIFGLEDPGDD</sequence>
<accession>A0ABP6Q1C2</accession>
<reference evidence="4" key="1">
    <citation type="journal article" date="2019" name="Int. J. Syst. Evol. Microbiol.">
        <title>The Global Catalogue of Microorganisms (GCM) 10K type strain sequencing project: providing services to taxonomists for standard genome sequencing and annotation.</title>
        <authorList>
            <consortium name="The Broad Institute Genomics Platform"/>
            <consortium name="The Broad Institute Genome Sequencing Center for Infectious Disease"/>
            <person name="Wu L."/>
            <person name="Ma J."/>
        </authorList>
    </citation>
    <scope>NUCLEOTIDE SEQUENCE [LARGE SCALE GENOMIC DNA]</scope>
    <source>
        <strain evidence="4">JCM 9377</strain>
    </source>
</reference>